<gene>
    <name evidence="2" type="ORF">J2S03_001763</name>
</gene>
<keyword evidence="1" id="KW-0472">Membrane</keyword>
<accession>A0ABT9XHX9</accession>
<organism evidence="2 3">
    <name type="scientific">Alicyclobacillus cycloheptanicus</name>
    <dbReference type="NCBI Taxonomy" id="1457"/>
    <lineage>
        <taxon>Bacteria</taxon>
        <taxon>Bacillati</taxon>
        <taxon>Bacillota</taxon>
        <taxon>Bacilli</taxon>
        <taxon>Bacillales</taxon>
        <taxon>Alicyclobacillaceae</taxon>
        <taxon>Alicyclobacillus</taxon>
    </lineage>
</organism>
<dbReference type="Pfam" id="PF10787">
    <property type="entry name" value="YfmQ"/>
    <property type="match status" value="1"/>
</dbReference>
<evidence type="ECO:0000256" key="1">
    <source>
        <dbReference type="SAM" id="Phobius"/>
    </source>
</evidence>
<name>A0ABT9XHX9_9BACL</name>
<evidence type="ECO:0000313" key="2">
    <source>
        <dbReference type="EMBL" id="MDQ0189900.1"/>
    </source>
</evidence>
<proteinExistence type="predicted"/>
<dbReference type="InterPro" id="IPR019723">
    <property type="entry name" value="Uncharacterised_YfmQ"/>
</dbReference>
<protein>
    <submittedName>
        <fullName evidence="2">Uncharacterized protein</fullName>
    </submittedName>
</protein>
<sequence length="142" mass="16338">MTAMLHSIWLQVVIALVTLLISVILMTPTERGARRLITRFELHYALDADTSTVSVGGRPVERAEKQQIIEDYNQAIFIQRYDYPPQPQVTPIVVHTKQGNADVTLSLYVYADHVDVVKQRNKKSAAFRLWYSDQRGYNYRNA</sequence>
<keyword evidence="1" id="KW-1133">Transmembrane helix</keyword>
<keyword evidence="3" id="KW-1185">Reference proteome</keyword>
<dbReference type="RefSeq" id="WP_274456987.1">
    <property type="nucleotide sequence ID" value="NZ_CP067097.1"/>
</dbReference>
<comment type="caution">
    <text evidence="2">The sequence shown here is derived from an EMBL/GenBank/DDBJ whole genome shotgun (WGS) entry which is preliminary data.</text>
</comment>
<keyword evidence="1" id="KW-0812">Transmembrane</keyword>
<evidence type="ECO:0000313" key="3">
    <source>
        <dbReference type="Proteomes" id="UP001232973"/>
    </source>
</evidence>
<dbReference type="Proteomes" id="UP001232973">
    <property type="component" value="Unassembled WGS sequence"/>
</dbReference>
<feature type="transmembrane region" description="Helical" evidence="1">
    <location>
        <begin position="6"/>
        <end position="26"/>
    </location>
</feature>
<dbReference type="EMBL" id="JAUSTP010000012">
    <property type="protein sequence ID" value="MDQ0189900.1"/>
    <property type="molecule type" value="Genomic_DNA"/>
</dbReference>
<reference evidence="2 3" key="1">
    <citation type="submission" date="2023-07" db="EMBL/GenBank/DDBJ databases">
        <title>Genomic Encyclopedia of Type Strains, Phase IV (KMG-IV): sequencing the most valuable type-strain genomes for metagenomic binning, comparative biology and taxonomic classification.</title>
        <authorList>
            <person name="Goeker M."/>
        </authorList>
    </citation>
    <scope>NUCLEOTIDE SEQUENCE [LARGE SCALE GENOMIC DNA]</scope>
    <source>
        <strain evidence="2 3">DSM 4006</strain>
    </source>
</reference>